<feature type="domain" description="GST N-terminal" evidence="3">
    <location>
        <begin position="1"/>
        <end position="80"/>
    </location>
</feature>
<evidence type="ECO:0000313" key="4">
    <source>
        <dbReference type="Ensembl" id="ENSEBUP00000009797.1"/>
    </source>
</evidence>
<dbReference type="Ensembl" id="ENSEBUT00000010328.1">
    <property type="protein sequence ID" value="ENSEBUP00000009797.1"/>
    <property type="gene ID" value="ENSEBUG00000006286.1"/>
</dbReference>
<dbReference type="SUPFAM" id="SSF47616">
    <property type="entry name" value="GST C-terminal domain-like"/>
    <property type="match status" value="1"/>
</dbReference>
<dbReference type="GO" id="GO:0000266">
    <property type="term" value="P:mitochondrial fission"/>
    <property type="evidence" value="ECO:0007669"/>
    <property type="project" value="TreeGrafter"/>
</dbReference>
<proteinExistence type="inferred from homology"/>
<dbReference type="InterPro" id="IPR036282">
    <property type="entry name" value="Glutathione-S-Trfase_C_sf"/>
</dbReference>
<evidence type="ECO:0000256" key="2">
    <source>
        <dbReference type="SAM" id="Phobius"/>
    </source>
</evidence>
<dbReference type="PANTHER" id="PTHR44188:SF1">
    <property type="entry name" value="GDAP1, ISOFORM A"/>
    <property type="match status" value="1"/>
</dbReference>
<sequence>MARRPFMFGLFYPKVRLAMAEKGLSCKERDVSLPLNEHNEPWFIRLNPSGEVPVLIHGSTVICNTTHIIDFLEDTFQQEGVLRLIPDEDSLLHPRVLHYRELLDSLPVEAYTHGAILHPDFTTNSLIPAFASARIRNQILSTDAELKHLAQQHPELSHAYLGKLRRFKSSLLQQADPSYLERILDELEGVLDQVETELQIRNDETPGKFWLCGPMFSVADVTLVTLLHRLTFLGFSRRYWGTGRRPNLASIISARVNNILLSAVLPTALRVARRGAPTLARGFIAAAVLAGAVWLSVLYIRKRSLI</sequence>
<name>A0A8C4WSI6_EPTBU</name>
<dbReference type="Gene3D" id="3.40.30.10">
    <property type="entry name" value="Glutaredoxin"/>
    <property type="match status" value="1"/>
</dbReference>
<dbReference type="InterPro" id="IPR036249">
    <property type="entry name" value="Thioredoxin-like_sf"/>
</dbReference>
<keyword evidence="2" id="KW-1133">Transmembrane helix</keyword>
<comment type="similarity">
    <text evidence="1">Belongs to the GST superfamily.</text>
</comment>
<dbReference type="Pfam" id="PF13409">
    <property type="entry name" value="GST_N_2"/>
    <property type="match status" value="1"/>
</dbReference>
<keyword evidence="2" id="KW-0812">Transmembrane</keyword>
<dbReference type="SUPFAM" id="SSF52833">
    <property type="entry name" value="Thioredoxin-like"/>
    <property type="match status" value="1"/>
</dbReference>
<keyword evidence="5" id="KW-1185">Reference proteome</keyword>
<dbReference type="Pfam" id="PF13410">
    <property type="entry name" value="GST_C_2"/>
    <property type="match status" value="1"/>
</dbReference>
<dbReference type="PROSITE" id="PS50404">
    <property type="entry name" value="GST_NTER"/>
    <property type="match status" value="1"/>
</dbReference>
<dbReference type="GO" id="GO:0006626">
    <property type="term" value="P:protein targeting to mitochondrion"/>
    <property type="evidence" value="ECO:0007669"/>
    <property type="project" value="TreeGrafter"/>
</dbReference>
<keyword evidence="2" id="KW-0472">Membrane</keyword>
<dbReference type="AlphaFoldDB" id="A0A8C4WSI6"/>
<accession>A0A8C4WSI6</accession>
<protein>
    <submittedName>
        <fullName evidence="4">Ganglioside induced differentiation associated protein 1</fullName>
    </submittedName>
</protein>
<evidence type="ECO:0000313" key="5">
    <source>
        <dbReference type="Proteomes" id="UP000694388"/>
    </source>
</evidence>
<organism evidence="4 5">
    <name type="scientific">Eptatretus burgeri</name>
    <name type="common">Inshore hagfish</name>
    <dbReference type="NCBI Taxonomy" id="7764"/>
    <lineage>
        <taxon>Eukaryota</taxon>
        <taxon>Metazoa</taxon>
        <taxon>Chordata</taxon>
        <taxon>Craniata</taxon>
        <taxon>Vertebrata</taxon>
        <taxon>Cyclostomata</taxon>
        <taxon>Myxini</taxon>
        <taxon>Myxiniformes</taxon>
        <taxon>Myxinidae</taxon>
        <taxon>Eptatretinae</taxon>
        <taxon>Eptatretus</taxon>
    </lineage>
</organism>
<evidence type="ECO:0000259" key="3">
    <source>
        <dbReference type="PROSITE" id="PS50404"/>
    </source>
</evidence>
<dbReference type="Proteomes" id="UP000694388">
    <property type="component" value="Unplaced"/>
</dbReference>
<dbReference type="InterPro" id="IPR004045">
    <property type="entry name" value="Glutathione_S-Trfase_N"/>
</dbReference>
<dbReference type="GO" id="GO:0008053">
    <property type="term" value="P:mitochondrial fusion"/>
    <property type="evidence" value="ECO:0007669"/>
    <property type="project" value="TreeGrafter"/>
</dbReference>
<dbReference type="GO" id="GO:0005741">
    <property type="term" value="C:mitochondrial outer membrane"/>
    <property type="evidence" value="ECO:0007669"/>
    <property type="project" value="TreeGrafter"/>
</dbReference>
<dbReference type="OMA" id="LHCEEYD"/>
<reference evidence="4" key="2">
    <citation type="submission" date="2025-09" db="UniProtKB">
        <authorList>
            <consortium name="Ensembl"/>
        </authorList>
    </citation>
    <scope>IDENTIFICATION</scope>
</reference>
<dbReference type="Gene3D" id="1.20.1050.10">
    <property type="match status" value="1"/>
</dbReference>
<evidence type="ECO:0000256" key="1">
    <source>
        <dbReference type="ARBA" id="ARBA00007409"/>
    </source>
</evidence>
<dbReference type="PANTHER" id="PTHR44188">
    <property type="entry name" value="GDAP1, ISOFORM A"/>
    <property type="match status" value="1"/>
</dbReference>
<reference evidence="4" key="1">
    <citation type="submission" date="2025-08" db="UniProtKB">
        <authorList>
            <consortium name="Ensembl"/>
        </authorList>
    </citation>
    <scope>IDENTIFICATION</scope>
</reference>
<feature type="transmembrane region" description="Helical" evidence="2">
    <location>
        <begin position="280"/>
        <end position="300"/>
    </location>
</feature>
<dbReference type="GeneTree" id="ENSGT00940000159124"/>